<evidence type="ECO:0000313" key="2">
    <source>
        <dbReference type="EMBL" id="SDZ14208.1"/>
    </source>
</evidence>
<dbReference type="Pfam" id="PF05544">
    <property type="entry name" value="Pro_racemase"/>
    <property type="match status" value="1"/>
</dbReference>
<dbReference type="AlphaFoldDB" id="A0A1H3QMI2"/>
<gene>
    <name evidence="2" type="ORF">SAMN05216215_104851</name>
</gene>
<evidence type="ECO:0000313" key="3">
    <source>
        <dbReference type="Proteomes" id="UP000199529"/>
    </source>
</evidence>
<accession>A0A1H3QMI2</accession>
<dbReference type="Proteomes" id="UP000199529">
    <property type="component" value="Unassembled WGS sequence"/>
</dbReference>
<protein>
    <submittedName>
        <fullName evidence="2">Proline racemase</fullName>
    </submittedName>
</protein>
<comment type="similarity">
    <text evidence="1">Belongs to the proline racemase family.</text>
</comment>
<proteinExistence type="inferred from homology"/>
<dbReference type="PIRSF" id="PIRSF029792">
    <property type="entry name" value="Pro_racemase"/>
    <property type="match status" value="1"/>
</dbReference>
<sequence>MTGLPKMISTVDYHTAGEPFRIVLGGVQPPRGSTILDKRDDAMVRLDDTRAMLTLEPRGHADMYGCFVTEPDDDGADLGLIFFHRDGFSTACGHGSIAAAVWACTTGYVTPRDGDKIVLDVPSGRVTCHLRDEGGHPSVRFVNIASYTHALDVEVPTSSGTVRADIAYGGAFYAVVEADRLGMAVSPSDLPRLIELSAEIKAEVLARHDLTNAGDERINGLYGVIFYDRLSSAQGRIEERNVTVFADGQVDRSPCGSGTCARLAVLAARDELDANGELVNRSIIDTTFTGRIAGTTSVQGRPAIIPEVAGTAYLTGYNTLVVDPNDDLARGFLLPTTGKG</sequence>
<dbReference type="GO" id="GO:0016836">
    <property type="term" value="F:hydro-lyase activity"/>
    <property type="evidence" value="ECO:0007669"/>
    <property type="project" value="TreeGrafter"/>
</dbReference>
<dbReference type="InterPro" id="IPR008794">
    <property type="entry name" value="Pro_racemase_fam"/>
</dbReference>
<name>A0A1H3QMI2_9PSEU</name>
<dbReference type="RefSeq" id="WP_245761604.1">
    <property type="nucleotide sequence ID" value="NZ_FNOK01000048.1"/>
</dbReference>
<dbReference type="Gene3D" id="3.10.310.10">
    <property type="entry name" value="Diaminopimelate Epimerase, Chain A, domain 1"/>
    <property type="match status" value="2"/>
</dbReference>
<keyword evidence="3" id="KW-1185">Reference proteome</keyword>
<dbReference type="PANTHER" id="PTHR33442">
    <property type="entry name" value="TRANS-3-HYDROXY-L-PROLINE DEHYDRATASE"/>
    <property type="match status" value="1"/>
</dbReference>
<dbReference type="SFLD" id="SFLDS00028">
    <property type="entry name" value="Proline_Racemase"/>
    <property type="match status" value="1"/>
</dbReference>
<reference evidence="3" key="1">
    <citation type="submission" date="2016-10" db="EMBL/GenBank/DDBJ databases">
        <authorList>
            <person name="Varghese N."/>
            <person name="Submissions S."/>
        </authorList>
    </citation>
    <scope>NUCLEOTIDE SEQUENCE [LARGE SCALE GENOMIC DNA]</scope>
    <source>
        <strain evidence="3">CGMCC 4.3530</strain>
    </source>
</reference>
<evidence type="ECO:0000256" key="1">
    <source>
        <dbReference type="ARBA" id="ARBA00007529"/>
    </source>
</evidence>
<dbReference type="PANTHER" id="PTHR33442:SF1">
    <property type="entry name" value="TRANS-3-HYDROXY-L-PROLINE DEHYDRATASE"/>
    <property type="match status" value="1"/>
</dbReference>
<dbReference type="SUPFAM" id="SSF54506">
    <property type="entry name" value="Diaminopimelate epimerase-like"/>
    <property type="match status" value="1"/>
</dbReference>
<dbReference type="EMBL" id="FNOK01000048">
    <property type="protein sequence ID" value="SDZ14208.1"/>
    <property type="molecule type" value="Genomic_DNA"/>
</dbReference>
<dbReference type="STRING" id="418495.SAMN05216215_104851"/>
<organism evidence="2 3">
    <name type="scientific">Saccharopolyspora shandongensis</name>
    <dbReference type="NCBI Taxonomy" id="418495"/>
    <lineage>
        <taxon>Bacteria</taxon>
        <taxon>Bacillati</taxon>
        <taxon>Actinomycetota</taxon>
        <taxon>Actinomycetes</taxon>
        <taxon>Pseudonocardiales</taxon>
        <taxon>Pseudonocardiaceae</taxon>
        <taxon>Saccharopolyspora</taxon>
    </lineage>
</organism>